<gene>
    <name evidence="2" type="ORF">GCM10023147_40500</name>
</gene>
<accession>A0ABP8K5Z2</accession>
<keyword evidence="3" id="KW-1185">Reference proteome</keyword>
<protein>
    <submittedName>
        <fullName evidence="2">Uncharacterized protein</fullName>
    </submittedName>
</protein>
<feature type="compositionally biased region" description="Polar residues" evidence="1">
    <location>
        <begin position="1"/>
        <end position="10"/>
    </location>
</feature>
<comment type="caution">
    <text evidence="2">The sequence shown here is derived from an EMBL/GenBank/DDBJ whole genome shotgun (WGS) entry which is preliminary data.</text>
</comment>
<proteinExistence type="predicted"/>
<feature type="region of interest" description="Disordered" evidence="1">
    <location>
        <begin position="1"/>
        <end position="48"/>
    </location>
</feature>
<sequence length="77" mass="8342">MQTSQGSSGSAPRPGSDPNRGMGRCVGERRDPDRGAGAIQKSPSGPRLQRVFDAVTVRNPMFDADERGLEWERAATR</sequence>
<reference evidence="3" key="1">
    <citation type="journal article" date="2019" name="Int. J. Syst. Evol. Microbiol.">
        <title>The Global Catalogue of Microorganisms (GCM) 10K type strain sequencing project: providing services to taxonomists for standard genome sequencing and annotation.</title>
        <authorList>
            <consortium name="The Broad Institute Genomics Platform"/>
            <consortium name="The Broad Institute Genome Sequencing Center for Infectious Disease"/>
            <person name="Wu L."/>
            <person name="Ma J."/>
        </authorList>
    </citation>
    <scope>NUCLEOTIDE SEQUENCE [LARGE SCALE GENOMIC DNA]</scope>
    <source>
        <strain evidence="3">JCM 17688</strain>
    </source>
</reference>
<evidence type="ECO:0000313" key="3">
    <source>
        <dbReference type="Proteomes" id="UP001500635"/>
    </source>
</evidence>
<name>A0ABP8K5Z2_9ACTN</name>
<evidence type="ECO:0000256" key="1">
    <source>
        <dbReference type="SAM" id="MobiDB-lite"/>
    </source>
</evidence>
<organism evidence="2 3">
    <name type="scientific">Tsukamurella soli</name>
    <dbReference type="NCBI Taxonomy" id="644556"/>
    <lineage>
        <taxon>Bacteria</taxon>
        <taxon>Bacillati</taxon>
        <taxon>Actinomycetota</taxon>
        <taxon>Actinomycetes</taxon>
        <taxon>Mycobacteriales</taxon>
        <taxon>Tsukamurellaceae</taxon>
        <taxon>Tsukamurella</taxon>
    </lineage>
</organism>
<dbReference type="Proteomes" id="UP001500635">
    <property type="component" value="Unassembled WGS sequence"/>
</dbReference>
<dbReference type="EMBL" id="BAABFR010000086">
    <property type="protein sequence ID" value="GAA4401199.1"/>
    <property type="molecule type" value="Genomic_DNA"/>
</dbReference>
<evidence type="ECO:0000313" key="2">
    <source>
        <dbReference type="EMBL" id="GAA4401199.1"/>
    </source>
</evidence>